<organism evidence="4 5">
    <name type="scientific">Podospora aff. communis PSN243</name>
    <dbReference type="NCBI Taxonomy" id="3040156"/>
    <lineage>
        <taxon>Eukaryota</taxon>
        <taxon>Fungi</taxon>
        <taxon>Dikarya</taxon>
        <taxon>Ascomycota</taxon>
        <taxon>Pezizomycotina</taxon>
        <taxon>Sordariomycetes</taxon>
        <taxon>Sordariomycetidae</taxon>
        <taxon>Sordariales</taxon>
        <taxon>Podosporaceae</taxon>
        <taxon>Podospora</taxon>
    </lineage>
</organism>
<accession>A0AAV9GIW9</accession>
<feature type="signal peptide" evidence="2">
    <location>
        <begin position="1"/>
        <end position="16"/>
    </location>
</feature>
<dbReference type="PANTHER" id="PTHR42029">
    <property type="entry name" value="AN04G07800"/>
    <property type="match status" value="1"/>
</dbReference>
<reference evidence="4" key="1">
    <citation type="journal article" date="2023" name="Mol. Phylogenet. Evol.">
        <title>Genome-scale phylogeny and comparative genomics of the fungal order Sordariales.</title>
        <authorList>
            <person name="Hensen N."/>
            <person name="Bonometti L."/>
            <person name="Westerberg I."/>
            <person name="Brannstrom I.O."/>
            <person name="Guillou S."/>
            <person name="Cros-Aarteil S."/>
            <person name="Calhoun S."/>
            <person name="Haridas S."/>
            <person name="Kuo A."/>
            <person name="Mondo S."/>
            <person name="Pangilinan J."/>
            <person name="Riley R."/>
            <person name="LaButti K."/>
            <person name="Andreopoulos B."/>
            <person name="Lipzen A."/>
            <person name="Chen C."/>
            <person name="Yan M."/>
            <person name="Daum C."/>
            <person name="Ng V."/>
            <person name="Clum A."/>
            <person name="Steindorff A."/>
            <person name="Ohm R.A."/>
            <person name="Martin F."/>
            <person name="Silar P."/>
            <person name="Natvig D.O."/>
            <person name="Lalanne C."/>
            <person name="Gautier V."/>
            <person name="Ament-Velasquez S.L."/>
            <person name="Kruys A."/>
            <person name="Hutchinson M.I."/>
            <person name="Powell A.J."/>
            <person name="Barry K."/>
            <person name="Miller A.N."/>
            <person name="Grigoriev I.V."/>
            <person name="Debuchy R."/>
            <person name="Gladieux P."/>
            <person name="Hiltunen Thoren M."/>
            <person name="Johannesson H."/>
        </authorList>
    </citation>
    <scope>NUCLEOTIDE SEQUENCE</scope>
    <source>
        <strain evidence="4">PSN243</strain>
    </source>
</reference>
<feature type="region of interest" description="Disordered" evidence="1">
    <location>
        <begin position="176"/>
        <end position="204"/>
    </location>
</feature>
<sequence length="234" mass="24329">MKTLLFAAALAATVSAQTTVPDPVLTTDLPAWAKLLPTVSPTVDDGQECATETYETFFSVPKPTGDVLKAIQSHGEVLRKASCTLTGADELDCPYPDGKLWCGVTSSMPASVSAGYAAYGSSASAWWAEHSSAAVKLATDCPRNWFDELEWSNQARWLNNTIIMAECYVEGKQTGGGSAITTGPTATPRPAGSGTQTVASTTTSTNRAVKRNDPGLWAVLGGGVAAMAAGARAH</sequence>
<evidence type="ECO:0000259" key="3">
    <source>
        <dbReference type="Pfam" id="PF24870"/>
    </source>
</evidence>
<evidence type="ECO:0000256" key="2">
    <source>
        <dbReference type="SAM" id="SignalP"/>
    </source>
</evidence>
<dbReference type="Proteomes" id="UP001321760">
    <property type="component" value="Unassembled WGS sequence"/>
</dbReference>
<dbReference type="EMBL" id="MU865950">
    <property type="protein sequence ID" value="KAK4447350.1"/>
    <property type="molecule type" value="Genomic_DNA"/>
</dbReference>
<proteinExistence type="predicted"/>
<evidence type="ECO:0000313" key="5">
    <source>
        <dbReference type="Proteomes" id="UP001321760"/>
    </source>
</evidence>
<feature type="chain" id="PRO_5043451684" description="DUF7735 domain-containing protein" evidence="2">
    <location>
        <begin position="17"/>
        <end position="234"/>
    </location>
</feature>
<dbReference type="PANTHER" id="PTHR42029:SF3">
    <property type="entry name" value="AN04G07800"/>
    <property type="match status" value="1"/>
</dbReference>
<evidence type="ECO:0000313" key="4">
    <source>
        <dbReference type="EMBL" id="KAK4447350.1"/>
    </source>
</evidence>
<name>A0AAV9GIW9_9PEZI</name>
<gene>
    <name evidence="4" type="ORF">QBC34DRAFT_496219</name>
</gene>
<keyword evidence="5" id="KW-1185">Reference proteome</keyword>
<feature type="domain" description="DUF7735" evidence="3">
    <location>
        <begin position="35"/>
        <end position="174"/>
    </location>
</feature>
<protein>
    <recommendedName>
        <fullName evidence="3">DUF7735 domain-containing protein</fullName>
    </recommendedName>
</protein>
<feature type="compositionally biased region" description="Low complexity" evidence="1">
    <location>
        <begin position="179"/>
        <end position="204"/>
    </location>
</feature>
<comment type="caution">
    <text evidence="4">The sequence shown here is derived from an EMBL/GenBank/DDBJ whole genome shotgun (WGS) entry which is preliminary data.</text>
</comment>
<keyword evidence="2" id="KW-0732">Signal</keyword>
<evidence type="ECO:0000256" key="1">
    <source>
        <dbReference type="SAM" id="MobiDB-lite"/>
    </source>
</evidence>
<dbReference type="AlphaFoldDB" id="A0AAV9GIW9"/>
<reference evidence="4" key="2">
    <citation type="submission" date="2023-05" db="EMBL/GenBank/DDBJ databases">
        <authorList>
            <consortium name="Lawrence Berkeley National Laboratory"/>
            <person name="Steindorff A."/>
            <person name="Hensen N."/>
            <person name="Bonometti L."/>
            <person name="Westerberg I."/>
            <person name="Brannstrom I.O."/>
            <person name="Guillou S."/>
            <person name="Cros-Aarteil S."/>
            <person name="Calhoun S."/>
            <person name="Haridas S."/>
            <person name="Kuo A."/>
            <person name="Mondo S."/>
            <person name="Pangilinan J."/>
            <person name="Riley R."/>
            <person name="Labutti K."/>
            <person name="Andreopoulos B."/>
            <person name="Lipzen A."/>
            <person name="Chen C."/>
            <person name="Yanf M."/>
            <person name="Daum C."/>
            <person name="Ng V."/>
            <person name="Clum A."/>
            <person name="Ohm R."/>
            <person name="Martin F."/>
            <person name="Silar P."/>
            <person name="Natvig D."/>
            <person name="Lalanne C."/>
            <person name="Gautier V."/>
            <person name="Ament-Velasquez S.L."/>
            <person name="Kruys A."/>
            <person name="Hutchinson M.I."/>
            <person name="Powell A.J."/>
            <person name="Barry K."/>
            <person name="Miller A.N."/>
            <person name="Grigoriev I.V."/>
            <person name="Debuchy R."/>
            <person name="Gladieux P."/>
            <person name="Thoren M.H."/>
            <person name="Johannesson H."/>
        </authorList>
    </citation>
    <scope>NUCLEOTIDE SEQUENCE</scope>
    <source>
        <strain evidence="4">PSN243</strain>
    </source>
</reference>
<dbReference type="Pfam" id="PF24870">
    <property type="entry name" value="DUF7735"/>
    <property type="match status" value="1"/>
</dbReference>
<dbReference type="InterPro" id="IPR056637">
    <property type="entry name" value="DUF7735"/>
</dbReference>